<evidence type="ECO:0000256" key="5">
    <source>
        <dbReference type="ARBA" id="ARBA00023274"/>
    </source>
</evidence>
<evidence type="ECO:0000256" key="3">
    <source>
        <dbReference type="ARBA" id="ARBA00022884"/>
    </source>
</evidence>
<evidence type="ECO:0000313" key="8">
    <source>
        <dbReference type="Proteomes" id="UP000319342"/>
    </source>
</evidence>
<dbReference type="InterPro" id="IPR013025">
    <property type="entry name" value="Ribosomal_uL23-like"/>
</dbReference>
<dbReference type="GO" id="GO:0019843">
    <property type="term" value="F:rRNA binding"/>
    <property type="evidence" value="ECO:0007669"/>
    <property type="project" value="UniProtKB-UniRule"/>
</dbReference>
<evidence type="ECO:0000256" key="2">
    <source>
        <dbReference type="ARBA" id="ARBA00022730"/>
    </source>
</evidence>
<evidence type="ECO:0000313" key="7">
    <source>
        <dbReference type="EMBL" id="QDU85791.1"/>
    </source>
</evidence>
<evidence type="ECO:0000256" key="4">
    <source>
        <dbReference type="ARBA" id="ARBA00022980"/>
    </source>
</evidence>
<dbReference type="PANTHER" id="PTHR11620">
    <property type="entry name" value="60S RIBOSOMAL PROTEIN L23A"/>
    <property type="match status" value="1"/>
</dbReference>
<dbReference type="NCBIfam" id="NF004363">
    <property type="entry name" value="PRK05738.2-4"/>
    <property type="match status" value="1"/>
</dbReference>
<protein>
    <recommendedName>
        <fullName evidence="6">Large ribosomal subunit protein uL23</fullName>
    </recommendedName>
</protein>
<dbReference type="OrthoDB" id="9793353at2"/>
<dbReference type="AlphaFoldDB" id="A0A518D2T4"/>
<accession>A0A518D2T4</accession>
<evidence type="ECO:0000256" key="6">
    <source>
        <dbReference type="HAMAP-Rule" id="MF_01369"/>
    </source>
</evidence>
<keyword evidence="4 6" id="KW-0689">Ribosomal protein</keyword>
<dbReference type="GO" id="GO:1990904">
    <property type="term" value="C:ribonucleoprotein complex"/>
    <property type="evidence" value="ECO:0007669"/>
    <property type="project" value="UniProtKB-KW"/>
</dbReference>
<dbReference type="Pfam" id="PF00276">
    <property type="entry name" value="Ribosomal_L23"/>
    <property type="match status" value="1"/>
</dbReference>
<reference evidence="7 8" key="1">
    <citation type="submission" date="2019-02" db="EMBL/GenBank/DDBJ databases">
        <title>Deep-cultivation of Planctomycetes and their phenomic and genomic characterization uncovers novel biology.</title>
        <authorList>
            <person name="Wiegand S."/>
            <person name="Jogler M."/>
            <person name="Boedeker C."/>
            <person name="Pinto D."/>
            <person name="Vollmers J."/>
            <person name="Rivas-Marin E."/>
            <person name="Kohn T."/>
            <person name="Peeters S.H."/>
            <person name="Heuer A."/>
            <person name="Rast P."/>
            <person name="Oberbeckmann S."/>
            <person name="Bunk B."/>
            <person name="Jeske O."/>
            <person name="Meyerdierks A."/>
            <person name="Storesund J.E."/>
            <person name="Kallscheuer N."/>
            <person name="Luecker S."/>
            <person name="Lage O.M."/>
            <person name="Pohl T."/>
            <person name="Merkel B.J."/>
            <person name="Hornburger P."/>
            <person name="Mueller R.-W."/>
            <person name="Bruemmer F."/>
            <person name="Labrenz M."/>
            <person name="Spormann A.M."/>
            <person name="Op den Camp H."/>
            <person name="Overmann J."/>
            <person name="Amann R."/>
            <person name="Jetten M.S.M."/>
            <person name="Mascher T."/>
            <person name="Medema M.H."/>
            <person name="Devos D.P."/>
            <person name="Kaster A.-K."/>
            <person name="Ovreas L."/>
            <person name="Rohde M."/>
            <person name="Galperin M.Y."/>
            <person name="Jogler C."/>
        </authorList>
    </citation>
    <scope>NUCLEOTIDE SEQUENCE [LARGE SCALE GENOMIC DNA]</scope>
    <source>
        <strain evidence="7 8">Pla163</strain>
    </source>
</reference>
<dbReference type="HAMAP" id="MF_01369_B">
    <property type="entry name" value="Ribosomal_uL23_B"/>
    <property type="match status" value="1"/>
</dbReference>
<gene>
    <name evidence="6 7" type="primary">rplW</name>
    <name evidence="7" type="ORF">Pla163_29280</name>
</gene>
<keyword evidence="8" id="KW-1185">Reference proteome</keyword>
<comment type="function">
    <text evidence="6">One of the early assembly proteins it binds 23S rRNA. One of the proteins that surrounds the polypeptide exit tunnel on the outside of the ribosome. Forms the main docking site for trigger factor binding to the ribosome.</text>
</comment>
<dbReference type="GO" id="GO:0003735">
    <property type="term" value="F:structural constituent of ribosome"/>
    <property type="evidence" value="ECO:0007669"/>
    <property type="project" value="InterPro"/>
</dbReference>
<dbReference type="Proteomes" id="UP000319342">
    <property type="component" value="Chromosome"/>
</dbReference>
<dbReference type="EMBL" id="CP036290">
    <property type="protein sequence ID" value="QDU85791.1"/>
    <property type="molecule type" value="Genomic_DNA"/>
</dbReference>
<keyword evidence="2 6" id="KW-0699">rRNA-binding</keyword>
<organism evidence="7 8">
    <name type="scientific">Rohdeia mirabilis</name>
    <dbReference type="NCBI Taxonomy" id="2528008"/>
    <lineage>
        <taxon>Bacteria</taxon>
        <taxon>Pseudomonadati</taxon>
        <taxon>Planctomycetota</taxon>
        <taxon>Planctomycetia</taxon>
        <taxon>Planctomycetia incertae sedis</taxon>
        <taxon>Rohdeia</taxon>
    </lineage>
</organism>
<dbReference type="RefSeq" id="WP_145189824.1">
    <property type="nucleotide sequence ID" value="NZ_CP036290.1"/>
</dbReference>
<dbReference type="InterPro" id="IPR012677">
    <property type="entry name" value="Nucleotide-bd_a/b_plait_sf"/>
</dbReference>
<keyword evidence="5 6" id="KW-0687">Ribonucleoprotein</keyword>
<evidence type="ECO:0000256" key="1">
    <source>
        <dbReference type="ARBA" id="ARBA00006700"/>
    </source>
</evidence>
<proteinExistence type="inferred from homology"/>
<dbReference type="GO" id="GO:0005840">
    <property type="term" value="C:ribosome"/>
    <property type="evidence" value="ECO:0007669"/>
    <property type="project" value="UniProtKB-KW"/>
</dbReference>
<comment type="subunit">
    <text evidence="6">Part of the 50S ribosomal subunit. Contacts protein L29, and trigger factor when it is bound to the ribosome.</text>
</comment>
<dbReference type="Gene3D" id="3.30.70.330">
    <property type="match status" value="1"/>
</dbReference>
<sequence length="96" mass="10809">MSTLDNAYRVIRKPHVTEKSSDDMVKRNAYHFRVPTGANKVEIRKSVEALFGVKVLSVNTLSGTTKSRRRGYVAGRTQAWKKAMVTLREGDSIEVL</sequence>
<dbReference type="InterPro" id="IPR012678">
    <property type="entry name" value="Ribosomal_uL23/eL15/eS24_sf"/>
</dbReference>
<keyword evidence="3 6" id="KW-0694">RNA-binding</keyword>
<name>A0A518D2T4_9BACT</name>
<dbReference type="SUPFAM" id="SSF54189">
    <property type="entry name" value="Ribosomal proteins S24e, L23 and L15e"/>
    <property type="match status" value="1"/>
</dbReference>
<comment type="similarity">
    <text evidence="1 6">Belongs to the universal ribosomal protein uL23 family.</text>
</comment>
<dbReference type="GO" id="GO:0006412">
    <property type="term" value="P:translation"/>
    <property type="evidence" value="ECO:0007669"/>
    <property type="project" value="UniProtKB-UniRule"/>
</dbReference>
<dbReference type="FunFam" id="3.30.70.330:FF:000001">
    <property type="entry name" value="50S ribosomal protein L23"/>
    <property type="match status" value="1"/>
</dbReference>